<feature type="chain" id="PRO_5003176435" evidence="1">
    <location>
        <begin position="20"/>
        <end position="106"/>
    </location>
</feature>
<dbReference type="HOGENOM" id="CLU_2225649_0_0_1"/>
<proteinExistence type="predicted"/>
<protein>
    <submittedName>
        <fullName evidence="2">Uncharacterized protein</fullName>
    </submittedName>
</protein>
<organism evidence="3">
    <name type="scientific">Caenorhabditis remanei</name>
    <name type="common">Caenorhabditis vulgaris</name>
    <dbReference type="NCBI Taxonomy" id="31234"/>
    <lineage>
        <taxon>Eukaryota</taxon>
        <taxon>Metazoa</taxon>
        <taxon>Ecdysozoa</taxon>
        <taxon>Nematoda</taxon>
        <taxon>Chromadorea</taxon>
        <taxon>Rhabditida</taxon>
        <taxon>Rhabditina</taxon>
        <taxon>Rhabditomorpha</taxon>
        <taxon>Rhabditoidea</taxon>
        <taxon>Rhabditidae</taxon>
        <taxon>Peloderinae</taxon>
        <taxon>Caenorhabditis</taxon>
    </lineage>
</organism>
<dbReference type="AlphaFoldDB" id="E3MAS0"/>
<evidence type="ECO:0000313" key="2">
    <source>
        <dbReference type="EMBL" id="EFO97271.1"/>
    </source>
</evidence>
<dbReference type="Gene3D" id="2.70.170.10">
    <property type="entry name" value="Neurotransmitter-gated ion-channel ligand-binding domain"/>
    <property type="match status" value="1"/>
</dbReference>
<keyword evidence="1" id="KW-0732">Signal</keyword>
<name>E3MAS0_CAERE</name>
<evidence type="ECO:0000313" key="3">
    <source>
        <dbReference type="Proteomes" id="UP000008281"/>
    </source>
</evidence>
<keyword evidence="3" id="KW-1185">Reference proteome</keyword>
<dbReference type="EMBL" id="DS268432">
    <property type="protein sequence ID" value="EFO97271.1"/>
    <property type="molecule type" value="Genomic_DNA"/>
</dbReference>
<evidence type="ECO:0000256" key="1">
    <source>
        <dbReference type="SAM" id="SignalP"/>
    </source>
</evidence>
<sequence>MSRLFIVILLLLAISPVMSANLNKHAKNEIREKLIKEILGKQNGIRPVAQPLNVSVNFSIRHVMSIDENRGLMEMNFQLAIKSIITTDINDIYKSIDERAVKVIFS</sequence>
<gene>
    <name evidence="2" type="ORF">CRE_16743</name>
</gene>
<dbReference type="Proteomes" id="UP000008281">
    <property type="component" value="Unassembled WGS sequence"/>
</dbReference>
<dbReference type="InterPro" id="IPR036734">
    <property type="entry name" value="Neur_chan_lig-bd_sf"/>
</dbReference>
<dbReference type="GO" id="GO:0016020">
    <property type="term" value="C:membrane"/>
    <property type="evidence" value="ECO:0007669"/>
    <property type="project" value="InterPro"/>
</dbReference>
<feature type="signal peptide" evidence="1">
    <location>
        <begin position="1"/>
        <end position="19"/>
    </location>
</feature>
<dbReference type="GO" id="GO:0005230">
    <property type="term" value="F:extracellular ligand-gated monoatomic ion channel activity"/>
    <property type="evidence" value="ECO:0007669"/>
    <property type="project" value="InterPro"/>
</dbReference>
<reference evidence="2" key="1">
    <citation type="submission" date="2007-07" db="EMBL/GenBank/DDBJ databases">
        <title>PCAP assembly of the Caenorhabditis remanei genome.</title>
        <authorList>
            <consortium name="The Caenorhabditis remanei Sequencing Consortium"/>
            <person name="Wilson R.K."/>
        </authorList>
    </citation>
    <scope>NUCLEOTIDE SEQUENCE [LARGE SCALE GENOMIC DNA]</scope>
    <source>
        <strain evidence="2">PB4641</strain>
    </source>
</reference>
<dbReference type="InParanoid" id="E3MAS0"/>
<accession>E3MAS0</accession>